<evidence type="ECO:0008006" key="4">
    <source>
        <dbReference type="Google" id="ProtNLM"/>
    </source>
</evidence>
<feature type="transmembrane region" description="Helical" evidence="1">
    <location>
        <begin position="175"/>
        <end position="196"/>
    </location>
</feature>
<keyword evidence="1" id="KW-1133">Transmembrane helix</keyword>
<evidence type="ECO:0000313" key="3">
    <source>
        <dbReference type="Proteomes" id="UP000824927"/>
    </source>
</evidence>
<accession>A0A9Q3XEG4</accession>
<organism evidence="2 3">
    <name type="scientific">Qipengyuania aquimaris</name>
    <dbReference type="NCBI Taxonomy" id="255984"/>
    <lineage>
        <taxon>Bacteria</taxon>
        <taxon>Pseudomonadati</taxon>
        <taxon>Pseudomonadota</taxon>
        <taxon>Alphaproteobacteria</taxon>
        <taxon>Sphingomonadales</taxon>
        <taxon>Erythrobacteraceae</taxon>
        <taxon>Qipengyuania</taxon>
    </lineage>
</organism>
<feature type="transmembrane region" description="Helical" evidence="1">
    <location>
        <begin position="7"/>
        <end position="26"/>
    </location>
</feature>
<feature type="transmembrane region" description="Helical" evidence="1">
    <location>
        <begin position="38"/>
        <end position="56"/>
    </location>
</feature>
<proteinExistence type="predicted"/>
<comment type="caution">
    <text evidence="2">The sequence shown here is derived from an EMBL/GenBank/DDBJ whole genome shotgun (WGS) entry which is preliminary data.</text>
</comment>
<feature type="transmembrane region" description="Helical" evidence="1">
    <location>
        <begin position="208"/>
        <end position="226"/>
    </location>
</feature>
<reference evidence="2" key="1">
    <citation type="submission" date="2021-06" db="EMBL/GenBank/DDBJ databases">
        <title>50 bacteria genomes isolated from Dapeng, Shenzhen, China.</title>
        <authorList>
            <person name="Zheng W."/>
            <person name="Yu S."/>
            <person name="Huang Y."/>
        </authorList>
    </citation>
    <scope>NUCLEOTIDE SEQUENCE</scope>
    <source>
        <strain evidence="2">DP4N28-2</strain>
    </source>
</reference>
<feature type="transmembrane region" description="Helical" evidence="1">
    <location>
        <begin position="241"/>
        <end position="260"/>
    </location>
</feature>
<feature type="transmembrane region" description="Helical" evidence="1">
    <location>
        <begin position="110"/>
        <end position="129"/>
    </location>
</feature>
<feature type="transmembrane region" description="Helical" evidence="1">
    <location>
        <begin position="141"/>
        <end position="169"/>
    </location>
</feature>
<sequence length="279" mass="30247">MPHKKAYLWVVLATLLTIPAFWRGYFGRMSEVGWELHFHAATATGWMILLAAQAWAAHRRDKLALHRVLGRTSLFFFPLFFASAMLVVWSMANATAFGDSIIYEAHGEGLGAYDLLSVVGIGAFYYLALKERRSVHVHARWMIGTLFALIGPMLARLMAIPLFIALGASQAPTDIFYGALVLAHAIAFAIAVWLWRGAPIAGKQPMKWVSLLVVGQAAIFAVARLSDGWREAFMAMGRTDPAIWLLLGLAIGAALTWAGWQAGKVPGSKTAAPAAGAAV</sequence>
<dbReference type="EMBL" id="JAHVKP010000001">
    <property type="protein sequence ID" value="MBY6218726.1"/>
    <property type="molecule type" value="Genomic_DNA"/>
</dbReference>
<dbReference type="RefSeq" id="WP_222405446.1">
    <property type="nucleotide sequence ID" value="NZ_JAHVKP010000001.1"/>
</dbReference>
<dbReference type="Proteomes" id="UP000824927">
    <property type="component" value="Unassembled WGS sequence"/>
</dbReference>
<evidence type="ECO:0000256" key="1">
    <source>
        <dbReference type="SAM" id="Phobius"/>
    </source>
</evidence>
<dbReference type="AlphaFoldDB" id="A0A9Q3XEG4"/>
<keyword evidence="1" id="KW-0812">Transmembrane</keyword>
<gene>
    <name evidence="2" type="ORF">KUV31_10295</name>
</gene>
<protein>
    <recommendedName>
        <fullName evidence="4">DUF2306 domain-containing protein</fullName>
    </recommendedName>
</protein>
<feature type="transmembrane region" description="Helical" evidence="1">
    <location>
        <begin position="68"/>
        <end position="90"/>
    </location>
</feature>
<keyword evidence="1" id="KW-0472">Membrane</keyword>
<name>A0A9Q3XEG4_9SPHN</name>
<evidence type="ECO:0000313" key="2">
    <source>
        <dbReference type="EMBL" id="MBY6218726.1"/>
    </source>
</evidence>